<dbReference type="Proteomes" id="UP000249115">
    <property type="component" value="Unassembled WGS sequence"/>
</dbReference>
<reference evidence="1 2" key="1">
    <citation type="submission" date="2018-06" db="EMBL/GenBank/DDBJ databases">
        <title>Genomic Encyclopedia of Archaeal and Bacterial Type Strains, Phase II (KMG-II): from individual species to whole genera.</title>
        <authorList>
            <person name="Goeker M."/>
        </authorList>
    </citation>
    <scope>NUCLEOTIDE SEQUENCE [LARGE SCALE GENOMIC DNA]</scope>
    <source>
        <strain evidence="1 2">DSM 22686</strain>
    </source>
</reference>
<dbReference type="EMBL" id="QKZU01000002">
    <property type="protein sequence ID" value="PZX60200.1"/>
    <property type="molecule type" value="Genomic_DNA"/>
</dbReference>
<name>A0A2W7RNY9_9BACT</name>
<accession>A0A2W7RNY9</accession>
<evidence type="ECO:0000313" key="1">
    <source>
        <dbReference type="EMBL" id="PZX60200.1"/>
    </source>
</evidence>
<evidence type="ECO:0000313" key="2">
    <source>
        <dbReference type="Proteomes" id="UP000249115"/>
    </source>
</evidence>
<organism evidence="1 2">
    <name type="scientific">Algoriphagus ratkowskyi</name>
    <dbReference type="NCBI Taxonomy" id="57028"/>
    <lineage>
        <taxon>Bacteria</taxon>
        <taxon>Pseudomonadati</taxon>
        <taxon>Bacteroidota</taxon>
        <taxon>Cytophagia</taxon>
        <taxon>Cytophagales</taxon>
        <taxon>Cyclobacteriaceae</taxon>
        <taxon>Algoriphagus</taxon>
    </lineage>
</organism>
<comment type="caution">
    <text evidence="1">The sequence shown here is derived from an EMBL/GenBank/DDBJ whole genome shotgun (WGS) entry which is preliminary data.</text>
</comment>
<sequence length="305" mass="36883">MDVRRSINTAMWTDVWFDELEPVEKLLFIYLITNQKTNLLGIYDHTPRRISIDTRIPEKEVKEMLLKFEENGKIYFTDGWIWIVNWIKNQKWNPKMVRSIEIRFSELEDPVKQLLRTKNESGFIQLQDSINSLLIAYPLTTSKDVKSKEVKNETFKELKKETCKIGITRFHEILKNEKYLQELELKGFIQYEVKRDIDRFCRLSSDKEFESEDHLKNTFLNFMNIKNMVDYRVAPRKYERILQKVYTYDDYLEKLINEYGVSLENWTVKFADNWEAWMKANNPRIENEGHAINMLREYLELKFKN</sequence>
<gene>
    <name evidence="1" type="ORF">LV84_00470</name>
</gene>
<protein>
    <submittedName>
        <fullName evidence="1">Uncharacterized protein</fullName>
    </submittedName>
</protein>
<proteinExistence type="predicted"/>
<dbReference type="AlphaFoldDB" id="A0A2W7RNY9"/>